<dbReference type="PANTHER" id="PTHR42648">
    <property type="entry name" value="TRANSPOSASE, PUTATIVE-RELATED"/>
    <property type="match status" value="1"/>
</dbReference>
<feature type="region of interest" description="Disordered" evidence="3">
    <location>
        <begin position="136"/>
        <end position="167"/>
    </location>
</feature>
<dbReference type="PROSITE" id="PS50994">
    <property type="entry name" value="INTEGRASE"/>
    <property type="match status" value="1"/>
</dbReference>
<keyword evidence="2" id="KW-0378">Hydrolase</keyword>
<name>A0A699HXU7_TANCI</name>
<feature type="region of interest" description="Disordered" evidence="3">
    <location>
        <begin position="208"/>
        <end position="227"/>
    </location>
</feature>
<organism evidence="5">
    <name type="scientific">Tanacetum cinerariifolium</name>
    <name type="common">Dalmatian daisy</name>
    <name type="synonym">Chrysanthemum cinerariifolium</name>
    <dbReference type="NCBI Taxonomy" id="118510"/>
    <lineage>
        <taxon>Eukaryota</taxon>
        <taxon>Viridiplantae</taxon>
        <taxon>Streptophyta</taxon>
        <taxon>Embryophyta</taxon>
        <taxon>Tracheophyta</taxon>
        <taxon>Spermatophyta</taxon>
        <taxon>Magnoliopsida</taxon>
        <taxon>eudicotyledons</taxon>
        <taxon>Gunneridae</taxon>
        <taxon>Pentapetalae</taxon>
        <taxon>asterids</taxon>
        <taxon>campanulids</taxon>
        <taxon>Asterales</taxon>
        <taxon>Asteraceae</taxon>
        <taxon>Asteroideae</taxon>
        <taxon>Anthemideae</taxon>
        <taxon>Anthemidinae</taxon>
        <taxon>Tanacetum</taxon>
    </lineage>
</organism>
<evidence type="ECO:0000256" key="2">
    <source>
        <dbReference type="ARBA" id="ARBA00022801"/>
    </source>
</evidence>
<proteinExistence type="predicted"/>
<comment type="caution">
    <text evidence="5">The sequence shown here is derived from an EMBL/GenBank/DDBJ whole genome shotgun (WGS) entry which is preliminary data.</text>
</comment>
<dbReference type="InterPro" id="IPR012337">
    <property type="entry name" value="RNaseH-like_sf"/>
</dbReference>
<dbReference type="AlphaFoldDB" id="A0A699HXU7"/>
<dbReference type="InterPro" id="IPR001584">
    <property type="entry name" value="Integrase_cat-core"/>
</dbReference>
<dbReference type="Gene3D" id="3.30.420.10">
    <property type="entry name" value="Ribonuclease H-like superfamily/Ribonuclease H"/>
    <property type="match status" value="1"/>
</dbReference>
<feature type="region of interest" description="Disordered" evidence="3">
    <location>
        <begin position="761"/>
        <end position="799"/>
    </location>
</feature>
<dbReference type="EMBL" id="BKCJ010220066">
    <property type="protein sequence ID" value="GEY89483.1"/>
    <property type="molecule type" value="Genomic_DNA"/>
</dbReference>
<gene>
    <name evidence="5" type="ORF">Tci_461457</name>
</gene>
<dbReference type="GO" id="GO:0015074">
    <property type="term" value="P:DNA integration"/>
    <property type="evidence" value="ECO:0007669"/>
    <property type="project" value="InterPro"/>
</dbReference>
<dbReference type="GO" id="GO:0016787">
    <property type="term" value="F:hydrolase activity"/>
    <property type="evidence" value="ECO:0007669"/>
    <property type="project" value="UniProtKB-KW"/>
</dbReference>
<dbReference type="SUPFAM" id="SSF53098">
    <property type="entry name" value="Ribonuclease H-like"/>
    <property type="match status" value="1"/>
</dbReference>
<feature type="compositionally biased region" description="Basic and acidic residues" evidence="3">
    <location>
        <begin position="777"/>
        <end position="793"/>
    </location>
</feature>
<dbReference type="InterPro" id="IPR036397">
    <property type="entry name" value="RNaseH_sf"/>
</dbReference>
<evidence type="ECO:0000313" key="5">
    <source>
        <dbReference type="EMBL" id="GEY89483.1"/>
    </source>
</evidence>
<feature type="compositionally biased region" description="Low complexity" evidence="3">
    <location>
        <begin position="589"/>
        <end position="599"/>
    </location>
</feature>
<feature type="compositionally biased region" description="Low complexity" evidence="3">
    <location>
        <begin position="210"/>
        <end position="224"/>
    </location>
</feature>
<dbReference type="InterPro" id="IPR039537">
    <property type="entry name" value="Retrotran_Ty1/copia-like"/>
</dbReference>
<feature type="domain" description="Integrase catalytic" evidence="4">
    <location>
        <begin position="1"/>
        <end position="77"/>
    </location>
</feature>
<dbReference type="GO" id="GO:0003676">
    <property type="term" value="F:nucleic acid binding"/>
    <property type="evidence" value="ECO:0007669"/>
    <property type="project" value="InterPro"/>
</dbReference>
<protein>
    <recommendedName>
        <fullName evidence="4">Integrase catalytic domain-containing protein</fullName>
    </recommendedName>
</protein>
<dbReference type="GO" id="GO:0046872">
    <property type="term" value="F:metal ion binding"/>
    <property type="evidence" value="ECO:0007669"/>
    <property type="project" value="UniProtKB-KW"/>
</dbReference>
<evidence type="ECO:0000259" key="4">
    <source>
        <dbReference type="PROSITE" id="PS50994"/>
    </source>
</evidence>
<reference evidence="5" key="1">
    <citation type="journal article" date="2019" name="Sci. Rep.">
        <title>Draft genome of Tanacetum cinerariifolium, the natural source of mosquito coil.</title>
        <authorList>
            <person name="Yamashiro T."/>
            <person name="Shiraishi A."/>
            <person name="Satake H."/>
            <person name="Nakayama K."/>
        </authorList>
    </citation>
    <scope>NUCLEOTIDE SEQUENCE</scope>
</reference>
<dbReference type="InterPro" id="IPR013103">
    <property type="entry name" value="RVT_2"/>
</dbReference>
<evidence type="ECO:0000256" key="1">
    <source>
        <dbReference type="ARBA" id="ARBA00022723"/>
    </source>
</evidence>
<feature type="region of interest" description="Disordered" evidence="3">
    <location>
        <begin position="537"/>
        <end position="605"/>
    </location>
</feature>
<dbReference type="PANTHER" id="PTHR42648:SF32">
    <property type="entry name" value="RIBONUCLEASE H-LIKE DOMAIN, GAG-PRE-INTEGRASE DOMAIN PROTEIN-RELATED"/>
    <property type="match status" value="1"/>
</dbReference>
<feature type="compositionally biased region" description="Basic and acidic residues" evidence="3">
    <location>
        <begin position="151"/>
        <end position="167"/>
    </location>
</feature>
<feature type="compositionally biased region" description="Pro residues" evidence="3">
    <location>
        <begin position="573"/>
        <end position="588"/>
    </location>
</feature>
<sequence length="819" mass="90842">MKGIKRKFSVPRTPQQNGIAERKNRTIIEAARTMLTDSLLPIPFWAEAVNTVCYVQNRVLVTKPHNKTPYELLHGRTPSIGFMRPFGCLVTILNTLDSLGKFEGKVDEGFLVGYSNYDGDAAFDGKEHDFDAKKPDSEVILSPRSSAQSRKQNDKTKKEDKGKSPVESFTRYRDLSVEFKDCSDNSSNEVNATGTIVSIVGQNSSNNTNPFSAASPSNTTASPTYGKSSFIDASKLSDDLDTPELEDITYSNDENDVGAEADFNNSETSITVYMNKKDERGIVVRNKARLVTQGHTREEGIDYEEVFSPVARIEAIRLFLAYASFMGFMVYQLYVKSAFLYGTIKEEVYVCQPPGFEDPDHPDKVYKVVKALYGLHQAPRACQDKYVAEILKKFRLTEGKSTSTPIDTEKPLLKDPDGKDVDVHTYRSMIGSLMYLTSSRPDIMFADSPFDLVAYSDSYYVGASLDRKSTTEGCQFLGCRLISCQCKKQIVVATSSTKAEYVAAASCYAQVNDVTRLQALVDKKKVVVIEASIREEEGDADEHVEDVTAGDDAQGDDTAAHGEVPTVTQEPSIPSPTPTIPPSQPPQDIPSTSQVQQTPPQSPQALEITKLKRRVKRWEKGNKARVLKLRRLQKVRTSQRVDTSDDTVMDDESNQGRMIDEMDKDDAVVLMDENEKDKKVEEAKVDENAQKDEPAEVQEVVDIVTTAKLITEVVTATSEIVTAADAIISAAESQVPDVIITAVLTRVAAAPSRRRKGVVIRDPEKESTTSSIISTETKSKDKGKGIMVEEPKPLKKKQQIEMDEEYARKLHAELNEDID</sequence>
<keyword evidence="1" id="KW-0479">Metal-binding</keyword>
<dbReference type="CDD" id="cd09272">
    <property type="entry name" value="RNase_HI_RT_Ty1"/>
    <property type="match status" value="1"/>
</dbReference>
<accession>A0A699HXU7</accession>
<evidence type="ECO:0000256" key="3">
    <source>
        <dbReference type="SAM" id="MobiDB-lite"/>
    </source>
</evidence>
<dbReference type="Pfam" id="PF07727">
    <property type="entry name" value="RVT_2"/>
    <property type="match status" value="1"/>
</dbReference>